<protein>
    <submittedName>
        <fullName evidence="1">Jg10649 protein</fullName>
    </submittedName>
</protein>
<dbReference type="Proteomes" id="UP000838756">
    <property type="component" value="Unassembled WGS sequence"/>
</dbReference>
<sequence length="87" mass="9619">MAAVLPRRNSVTNSSNTTTWNYQVFRRKFPPALSPTLAPSQCAFCAHPTACSDEMVIPMPELDSAVHRLQCTADVPWTQRALPSECV</sequence>
<name>A0A8S4S0Q5_9NEOP</name>
<comment type="caution">
    <text evidence="1">The sequence shown here is derived from an EMBL/GenBank/DDBJ whole genome shotgun (WGS) entry which is preliminary data.</text>
</comment>
<keyword evidence="2" id="KW-1185">Reference proteome</keyword>
<accession>A0A8S4S0Q5</accession>
<dbReference type="AlphaFoldDB" id="A0A8S4S0Q5"/>
<evidence type="ECO:0000313" key="2">
    <source>
        <dbReference type="Proteomes" id="UP000838756"/>
    </source>
</evidence>
<organism evidence="1 2">
    <name type="scientific">Pararge aegeria aegeria</name>
    <dbReference type="NCBI Taxonomy" id="348720"/>
    <lineage>
        <taxon>Eukaryota</taxon>
        <taxon>Metazoa</taxon>
        <taxon>Ecdysozoa</taxon>
        <taxon>Arthropoda</taxon>
        <taxon>Hexapoda</taxon>
        <taxon>Insecta</taxon>
        <taxon>Pterygota</taxon>
        <taxon>Neoptera</taxon>
        <taxon>Endopterygota</taxon>
        <taxon>Lepidoptera</taxon>
        <taxon>Glossata</taxon>
        <taxon>Ditrysia</taxon>
        <taxon>Papilionoidea</taxon>
        <taxon>Nymphalidae</taxon>
        <taxon>Satyrinae</taxon>
        <taxon>Satyrini</taxon>
        <taxon>Parargina</taxon>
        <taxon>Pararge</taxon>
    </lineage>
</organism>
<reference evidence="1" key="1">
    <citation type="submission" date="2022-03" db="EMBL/GenBank/DDBJ databases">
        <authorList>
            <person name="Lindestad O."/>
        </authorList>
    </citation>
    <scope>NUCLEOTIDE SEQUENCE</scope>
</reference>
<proteinExistence type="predicted"/>
<evidence type="ECO:0000313" key="1">
    <source>
        <dbReference type="EMBL" id="CAH2241480.1"/>
    </source>
</evidence>
<dbReference type="EMBL" id="CAKXAJ010025577">
    <property type="protein sequence ID" value="CAH2241480.1"/>
    <property type="molecule type" value="Genomic_DNA"/>
</dbReference>
<gene>
    <name evidence="1" type="primary">jg10649</name>
    <name evidence="1" type="ORF">PAEG_LOCUS17917</name>
</gene>